<feature type="compositionally biased region" description="Basic and acidic residues" evidence="2">
    <location>
        <begin position="908"/>
        <end position="919"/>
    </location>
</feature>
<dbReference type="NCBIfam" id="TIGR01643">
    <property type="entry name" value="YD_repeat_2x"/>
    <property type="match status" value="10"/>
</dbReference>
<feature type="region of interest" description="Disordered" evidence="2">
    <location>
        <begin position="899"/>
        <end position="921"/>
    </location>
</feature>
<proteinExistence type="predicted"/>
<gene>
    <name evidence="4" type="ORF">QFZ49_001374</name>
</gene>
<accession>A0ABU0RHJ8</accession>
<dbReference type="InterPro" id="IPR031325">
    <property type="entry name" value="RHS_repeat"/>
</dbReference>
<evidence type="ECO:0000313" key="5">
    <source>
        <dbReference type="Proteomes" id="UP001223072"/>
    </source>
</evidence>
<dbReference type="RefSeq" id="WP_307625533.1">
    <property type="nucleotide sequence ID" value="NZ_JAUSZS010000002.1"/>
</dbReference>
<dbReference type="NCBIfam" id="TIGR03696">
    <property type="entry name" value="Rhs_assc_core"/>
    <property type="match status" value="1"/>
</dbReference>
<dbReference type="InterPro" id="IPR006530">
    <property type="entry name" value="YD"/>
</dbReference>
<dbReference type="PANTHER" id="PTHR32305:SF15">
    <property type="entry name" value="PROTEIN RHSA-RELATED"/>
    <property type="match status" value="1"/>
</dbReference>
<name>A0ABU0RHJ8_9ACTN</name>
<evidence type="ECO:0000256" key="1">
    <source>
        <dbReference type="ARBA" id="ARBA00022737"/>
    </source>
</evidence>
<protein>
    <submittedName>
        <fullName evidence="4">RHS repeat-associated protein</fullName>
    </submittedName>
</protein>
<evidence type="ECO:0000313" key="4">
    <source>
        <dbReference type="EMBL" id="MDQ0931467.1"/>
    </source>
</evidence>
<feature type="domain" description="Teneurin-like YD-shell" evidence="3">
    <location>
        <begin position="981"/>
        <end position="1043"/>
    </location>
</feature>
<sequence>MAASAVTLTEPDGAKVEFTKQSNGTFTAPKPVRYVLTQTSSGFTVTSTDHTSRVFNASGRMTGWLDGAGQGLAFSYSDTKLTEITDAAGRDTTVDVDVATGRLNSVTLSDGRKVTYGYEAGQLARVTGTDGGVTQYTYTGGRLATVVDPRGNTVTQNTYDGTTGRIRSQIDAHGGTFSFTWKAATGAPAGSGESNMTDPAGGIWTDIYEAGVLMRSYRPKGGGTDRVYDQNLNPTAEYDANSNKTSRTFDARGNIATQETGGVTEKASFDTSDRLKSVTNGRGYSTSYEYNGSSDRIKTAAGPAGTTSYTYTSNGQIETETAPRGGTTRYTYTGAGLVESVTAPGGGKTTYGYDAADRLKTETDPRGNVAGANPAEYTTSYDYDAQGRLSKITDPASQTTTYGYDDNGNVKTVTDALGQVTSYEYNKANQQTKAIGSDGKYSTMEYDARGNQTAAVDETGRRTTYGYDGAGRRSSMTTPRGNVTGADAAKFTTTYGYDDNGNLIKTVDPTGAVTSTEYDAFDQPTKVTDPLNHVTLTGYDVNGNVAQVTDPLTKITKYTYTSADLLETVTDPLSKVTTYGYDADGNRTSETSPTGRKQTWTYNADGQPETQTDPRGYLTGNTASDYTTRYGYDATGNQTSVTDPYGRRQTRAYDNLGQLTASQDASGRRTTYAYDPLGRIETVTAPDAGTTAYTYDTSGNVHTRTDANQHTTTYGYDSAHRLTSVVDPLNRTVAHRYDADGNRDQTTNARGIVATNTYDALNRLTGTKYSDTTPVTSIAYDAVGNRRQVVDATGTRTFAYDAVDRLKTVTLPTSKTFAYGYDDAGHLTSRTNPDGQQTTYTYNSDGDRLTATTNSLKTTYAHAFPGLLTGVTLPNGYTESRTYDRALMLTDVVSSNSTKTLSSWHGVPDGDGRPQRVDQVRNNTGSTTAKSEYYTYDETGRLNGDCSSATKADTCPSGSPTTAYTYDKVGNRLTQTGPNSGTTYSYDAADQLTQTVTGAATTNYTYDADGNQTTDGIDALAYDAANRLRSKGTTTYTYDVDGNRATAVKSGTTTSYTWDINNELPLLAGESTGSRSAAYSYNELGQIESTKQAQGTFYYHHDLIGTVTDLTNSTGRDAANYTFGPFGENATNLNIGAEDAPINRFGFTGEYTDQTIRNDFDAVATSINLRARNYDPNTGRFTGRDPYVPDASTPYTQSYAYVENAPTSRTDPSGMCSITTQMKDLFTGKWGWGSDCVKEDTEARTLPPAVQSMKAVSEKITKGAVEATGQASLGLVDGLTFGAFTSFGGAEVTCPSAYNVGLYSSMVPFPIGSGGKRLAVEGAEVAGRGLWTLNASRASKIMKGGPFKTTFYKSASDGTWWTADVTGHGGSAFKVYEETKKGLEWIKDADRFGTYMENKWKGGTGRFIPWSQLRGVGK</sequence>
<organism evidence="4 5">
    <name type="scientific">Streptomyces turgidiscabies</name>
    <dbReference type="NCBI Taxonomy" id="85558"/>
    <lineage>
        <taxon>Bacteria</taxon>
        <taxon>Bacillati</taxon>
        <taxon>Actinomycetota</taxon>
        <taxon>Actinomycetes</taxon>
        <taxon>Kitasatosporales</taxon>
        <taxon>Streptomycetaceae</taxon>
        <taxon>Streptomyces</taxon>
    </lineage>
</organism>
<evidence type="ECO:0000259" key="3">
    <source>
        <dbReference type="Pfam" id="PF25023"/>
    </source>
</evidence>
<feature type="region of interest" description="Disordered" evidence="2">
    <location>
        <begin position="584"/>
        <end position="624"/>
    </location>
</feature>
<dbReference type="Proteomes" id="UP001223072">
    <property type="component" value="Unassembled WGS sequence"/>
</dbReference>
<feature type="region of interest" description="Disordered" evidence="2">
    <location>
        <begin position="462"/>
        <end position="482"/>
    </location>
</feature>
<reference evidence="4 5" key="1">
    <citation type="submission" date="2023-07" db="EMBL/GenBank/DDBJ databases">
        <title>Comparative genomics of wheat-associated soil bacteria to identify genetic determinants of phenazine resistance.</title>
        <authorList>
            <person name="Mouncey N."/>
        </authorList>
    </citation>
    <scope>NUCLEOTIDE SEQUENCE [LARGE SCALE GENOMIC DNA]</scope>
    <source>
        <strain evidence="4 5">W2I16</strain>
    </source>
</reference>
<comment type="caution">
    <text evidence="4">The sequence shown here is derived from an EMBL/GenBank/DDBJ whole genome shotgun (WGS) entry which is preliminary data.</text>
</comment>
<evidence type="ECO:0000256" key="2">
    <source>
        <dbReference type="SAM" id="MobiDB-lite"/>
    </source>
</evidence>
<dbReference type="Pfam" id="PF05593">
    <property type="entry name" value="RHS_repeat"/>
    <property type="match status" value="12"/>
</dbReference>
<dbReference type="InterPro" id="IPR050708">
    <property type="entry name" value="T6SS_VgrG/RHS"/>
</dbReference>
<keyword evidence="1" id="KW-0677">Repeat</keyword>
<dbReference type="Pfam" id="PF25023">
    <property type="entry name" value="TEN_YD-shell"/>
    <property type="match status" value="1"/>
</dbReference>
<keyword evidence="5" id="KW-1185">Reference proteome</keyword>
<dbReference type="PANTHER" id="PTHR32305">
    <property type="match status" value="1"/>
</dbReference>
<dbReference type="InterPro" id="IPR022385">
    <property type="entry name" value="Rhs_assc_core"/>
</dbReference>
<dbReference type="Gene3D" id="2.180.10.10">
    <property type="entry name" value="RHS repeat-associated core"/>
    <property type="match status" value="5"/>
</dbReference>
<dbReference type="EMBL" id="JAUSZS010000002">
    <property type="protein sequence ID" value="MDQ0931467.1"/>
    <property type="molecule type" value="Genomic_DNA"/>
</dbReference>
<dbReference type="InterPro" id="IPR056823">
    <property type="entry name" value="TEN-like_YD-shell"/>
</dbReference>
<feature type="compositionally biased region" description="Polar residues" evidence="2">
    <location>
        <begin position="586"/>
        <end position="624"/>
    </location>
</feature>